<dbReference type="PANTHER" id="PTHR34290">
    <property type="entry name" value="SI:CH73-390P7.2"/>
    <property type="match status" value="1"/>
</dbReference>
<name>A0A9Y4JJ49_9TELE</name>
<dbReference type="Pfam" id="PF04134">
    <property type="entry name" value="DCC1-like"/>
    <property type="match status" value="1"/>
</dbReference>
<reference evidence="2" key="1">
    <citation type="submission" date="2025-08" db="UniProtKB">
        <authorList>
            <consortium name="RefSeq"/>
        </authorList>
    </citation>
    <scope>IDENTIFICATION</scope>
</reference>
<organism evidence="1 2">
    <name type="scientific">Stegastes partitus</name>
    <name type="common">bicolor damselfish</name>
    <dbReference type="NCBI Taxonomy" id="144197"/>
    <lineage>
        <taxon>Eukaryota</taxon>
        <taxon>Metazoa</taxon>
        <taxon>Chordata</taxon>
        <taxon>Craniata</taxon>
        <taxon>Vertebrata</taxon>
        <taxon>Euteleostomi</taxon>
        <taxon>Actinopterygii</taxon>
        <taxon>Neopterygii</taxon>
        <taxon>Teleostei</taxon>
        <taxon>Neoteleostei</taxon>
        <taxon>Acanthomorphata</taxon>
        <taxon>Ovalentaria</taxon>
        <taxon>Pomacentridae</taxon>
        <taxon>Stegastes</taxon>
    </lineage>
</organism>
<dbReference type="InterPro" id="IPR044691">
    <property type="entry name" value="DCC1_Trx"/>
</dbReference>
<dbReference type="GO" id="GO:0015035">
    <property type="term" value="F:protein-disulfide reductase activity"/>
    <property type="evidence" value="ECO:0007669"/>
    <property type="project" value="InterPro"/>
</dbReference>
<dbReference type="Proteomes" id="UP000694891">
    <property type="component" value="Unplaced"/>
</dbReference>
<accession>A0A9Y4JJ49</accession>
<dbReference type="PANTHER" id="PTHR34290:SF2">
    <property type="entry name" value="OS04G0668800 PROTEIN"/>
    <property type="match status" value="1"/>
</dbReference>
<dbReference type="RefSeq" id="XP_008276920.1">
    <property type="nucleotide sequence ID" value="XM_008278698.1"/>
</dbReference>
<proteinExistence type="predicted"/>
<evidence type="ECO:0000313" key="1">
    <source>
        <dbReference type="Proteomes" id="UP000694891"/>
    </source>
</evidence>
<evidence type="ECO:0000313" key="2">
    <source>
        <dbReference type="RefSeq" id="XP_008276920.1"/>
    </source>
</evidence>
<protein>
    <submittedName>
        <fullName evidence="2">Uncharacterized protein At5g50100, mitochondrial-like</fullName>
    </submittedName>
</protein>
<gene>
    <name evidence="2" type="primary">LOC103355049</name>
</gene>
<dbReference type="GeneID" id="103355049"/>
<dbReference type="AlphaFoldDB" id="A0A9Y4JJ49"/>
<dbReference type="InterPro" id="IPR007263">
    <property type="entry name" value="DCC1-like"/>
</dbReference>
<sequence length="175" mass="19927">MFSQVRTRLASTLARLPSCLGSSGARRLTPALCKHQHRSYSADSAGVKVLYDGLCPVCVTEIRFLEFLQRNEPGKVHFIDIALPDYDGAKYQNVSYEMAMEVMHVIDENNEVHRGIPAFAVMYGAVGLHWLGHFMMWSPVRPFMEKFYATFAKNRLKWTGRGQECMTGRCEKKSE</sequence>
<keyword evidence="1" id="KW-1185">Reference proteome</keyword>